<gene>
    <name evidence="3" type="ORF">CINC_LOCUS2006</name>
</gene>
<evidence type="ECO:0000256" key="2">
    <source>
        <dbReference type="SAM" id="SignalP"/>
    </source>
</evidence>
<protein>
    <submittedName>
        <fullName evidence="3">Uncharacterized protein</fullName>
    </submittedName>
</protein>
<name>A0A9P0BQM4_CHRIL</name>
<keyword evidence="4" id="KW-1185">Reference proteome</keyword>
<evidence type="ECO:0000256" key="1">
    <source>
        <dbReference type="SAM" id="MobiDB-lite"/>
    </source>
</evidence>
<dbReference type="OrthoDB" id="7734047at2759"/>
<reference evidence="3" key="1">
    <citation type="submission" date="2021-12" db="EMBL/GenBank/DDBJ databases">
        <authorList>
            <person name="King R."/>
        </authorList>
    </citation>
    <scope>NUCLEOTIDE SEQUENCE</scope>
</reference>
<dbReference type="EMBL" id="LR824015">
    <property type="protein sequence ID" value="CAH0582985.1"/>
    <property type="molecule type" value="Genomic_DNA"/>
</dbReference>
<feature type="region of interest" description="Disordered" evidence="1">
    <location>
        <begin position="115"/>
        <end position="143"/>
    </location>
</feature>
<keyword evidence="2" id="KW-0732">Signal</keyword>
<organism evidence="3 4">
    <name type="scientific">Chrysodeixis includens</name>
    <name type="common">Soybean looper</name>
    <name type="synonym">Pseudoplusia includens</name>
    <dbReference type="NCBI Taxonomy" id="689277"/>
    <lineage>
        <taxon>Eukaryota</taxon>
        <taxon>Metazoa</taxon>
        <taxon>Ecdysozoa</taxon>
        <taxon>Arthropoda</taxon>
        <taxon>Hexapoda</taxon>
        <taxon>Insecta</taxon>
        <taxon>Pterygota</taxon>
        <taxon>Neoptera</taxon>
        <taxon>Endopterygota</taxon>
        <taxon>Lepidoptera</taxon>
        <taxon>Glossata</taxon>
        <taxon>Ditrysia</taxon>
        <taxon>Noctuoidea</taxon>
        <taxon>Noctuidae</taxon>
        <taxon>Plusiinae</taxon>
        <taxon>Chrysodeixis</taxon>
    </lineage>
</organism>
<feature type="signal peptide" evidence="2">
    <location>
        <begin position="1"/>
        <end position="20"/>
    </location>
</feature>
<accession>A0A9P0BQM4</accession>
<evidence type="ECO:0000313" key="4">
    <source>
        <dbReference type="Proteomes" id="UP001154114"/>
    </source>
</evidence>
<proteinExistence type="predicted"/>
<feature type="chain" id="PRO_5040354385" evidence="2">
    <location>
        <begin position="21"/>
        <end position="143"/>
    </location>
</feature>
<feature type="compositionally biased region" description="Basic and acidic residues" evidence="1">
    <location>
        <begin position="123"/>
        <end position="134"/>
    </location>
</feature>
<dbReference type="AlphaFoldDB" id="A0A9P0BQM4"/>
<evidence type="ECO:0000313" key="3">
    <source>
        <dbReference type="EMBL" id="CAH0582985.1"/>
    </source>
</evidence>
<sequence length="143" mass="16150">MREAFISILALLAVAPCAKSSDIGKDGFNFYKDYLRARSDDVMSEGPASAERMLYFYRTPLQLYPGLLPAVEQEYRKRTGNAFKNHMLSKELWAGDSVGKRGTKTAISLIMQGKHPYYATESPQRDEGPQRDESEQYGSSRLN</sequence>
<dbReference type="Proteomes" id="UP001154114">
    <property type="component" value="Chromosome 12"/>
</dbReference>